<keyword evidence="2" id="KW-0732">Signal</keyword>
<evidence type="ECO:0000256" key="1">
    <source>
        <dbReference type="ARBA" id="ARBA00008769"/>
    </source>
</evidence>
<dbReference type="PANTHER" id="PTHR37944:SF1">
    <property type="entry name" value="PORIN B"/>
    <property type="match status" value="1"/>
</dbReference>
<evidence type="ECO:0000313" key="4">
    <source>
        <dbReference type="Proteomes" id="UP000076023"/>
    </source>
</evidence>
<protein>
    <submittedName>
        <fullName evidence="3">Porin</fullName>
    </submittedName>
</protein>
<organism evidence="3 4">
    <name type="scientific">Terrimicrobium sacchariphilum</name>
    <dbReference type="NCBI Taxonomy" id="690879"/>
    <lineage>
        <taxon>Bacteria</taxon>
        <taxon>Pseudomonadati</taxon>
        <taxon>Verrucomicrobiota</taxon>
        <taxon>Terrimicrobiia</taxon>
        <taxon>Terrimicrobiales</taxon>
        <taxon>Terrimicrobiaceae</taxon>
        <taxon>Terrimicrobium</taxon>
    </lineage>
</organism>
<keyword evidence="4" id="KW-1185">Reference proteome</keyword>
<reference evidence="4" key="1">
    <citation type="journal article" date="2017" name="Genome Announc.">
        <title>Draft Genome Sequence of Terrimicrobium sacchariphilum NM-5T, a Facultative Anaerobic Soil Bacterium of the Class Spartobacteria.</title>
        <authorList>
            <person name="Qiu Y.L."/>
            <person name="Tourlousse D.M."/>
            <person name="Matsuura N."/>
            <person name="Ohashi A."/>
            <person name="Sekiguchi Y."/>
        </authorList>
    </citation>
    <scope>NUCLEOTIDE SEQUENCE [LARGE SCALE GENOMIC DNA]</scope>
    <source>
        <strain evidence="4">NM-5</strain>
    </source>
</reference>
<dbReference type="STRING" id="690879.TSACC_21223"/>
<dbReference type="InterPro" id="IPR038673">
    <property type="entry name" value="OprB_sf"/>
</dbReference>
<dbReference type="Pfam" id="PF04966">
    <property type="entry name" value="OprB"/>
    <property type="match status" value="1"/>
</dbReference>
<comment type="caution">
    <text evidence="3">The sequence shown here is derived from an EMBL/GenBank/DDBJ whole genome shotgun (WGS) entry which is preliminary data.</text>
</comment>
<dbReference type="Gene3D" id="2.40.160.180">
    <property type="entry name" value="Carbohydrate-selective porin OprB"/>
    <property type="match status" value="1"/>
</dbReference>
<name>A0A146G5J5_TERSA</name>
<gene>
    <name evidence="3" type="ORF">TSACC_21223</name>
</gene>
<evidence type="ECO:0000313" key="3">
    <source>
        <dbReference type="EMBL" id="GAT32821.1"/>
    </source>
</evidence>
<accession>A0A146G5J5</accession>
<dbReference type="GO" id="GO:0016020">
    <property type="term" value="C:membrane"/>
    <property type="evidence" value="ECO:0007669"/>
    <property type="project" value="InterPro"/>
</dbReference>
<proteinExistence type="inferred from homology"/>
<dbReference type="RefSeq" id="WP_202815918.1">
    <property type="nucleotide sequence ID" value="NZ_BDCO01000002.1"/>
</dbReference>
<sequence length="420" mass="44804">MPIRSTVCAVLALAGLLVCHAEESRLGISSNPGATDAFTGTGQVAEWLGLNPDWGIRLGGIWVGDTNYLISGGNDPGRWSWNSLFIAGLAVDAEKLVGWKGGEFGIEFLQFNGQATNQQAGSAQGYNSLPGPDPLDRSELYQLWWRQELFDGKLIFRVGKLVPTDDFNNVLRPVPEQDQALAIPAVTGLAFTPVFVNSTLLGVMPGYYNSACGVTVTVAPTRETYISYGFYDGNVASGAQTGMLGPQFNGYYFQILEIGGAWEIAGLPGSAGLGGWLQTGEMNGGNNSSESGASGFYLFGSQRLWLRHPGKDNSGISAFAQFGANTSSTLPFREYLGGGLTAFGLVPGRPDDSVGAGLALAWLNANDFNRSSELMFQTYYQAHIWNGIYAQPVVSFIPTPGGGSDLDPAWALTMRVSVLF</sequence>
<dbReference type="PANTHER" id="PTHR37944">
    <property type="entry name" value="PORIN B"/>
    <property type="match status" value="1"/>
</dbReference>
<feature type="chain" id="PRO_5007357515" evidence="2">
    <location>
        <begin position="22"/>
        <end position="420"/>
    </location>
</feature>
<dbReference type="InParanoid" id="A0A146G5J5"/>
<feature type="signal peptide" evidence="2">
    <location>
        <begin position="1"/>
        <end position="21"/>
    </location>
</feature>
<comment type="similarity">
    <text evidence="1 2">Belongs to the OprB family.</text>
</comment>
<dbReference type="AlphaFoldDB" id="A0A146G5J5"/>
<dbReference type="EMBL" id="BDCO01000002">
    <property type="protein sequence ID" value="GAT32821.1"/>
    <property type="molecule type" value="Genomic_DNA"/>
</dbReference>
<dbReference type="Proteomes" id="UP000076023">
    <property type="component" value="Unassembled WGS sequence"/>
</dbReference>
<dbReference type="InterPro" id="IPR007049">
    <property type="entry name" value="Carb-sel_porin_OprB"/>
</dbReference>
<dbReference type="GO" id="GO:0015288">
    <property type="term" value="F:porin activity"/>
    <property type="evidence" value="ECO:0007669"/>
    <property type="project" value="InterPro"/>
</dbReference>
<evidence type="ECO:0000256" key="2">
    <source>
        <dbReference type="RuleBase" id="RU363072"/>
    </source>
</evidence>
<dbReference type="InterPro" id="IPR052932">
    <property type="entry name" value="OprB_Porin"/>
</dbReference>
<dbReference type="GO" id="GO:0008643">
    <property type="term" value="P:carbohydrate transport"/>
    <property type="evidence" value="ECO:0007669"/>
    <property type="project" value="InterPro"/>
</dbReference>